<keyword evidence="7 8" id="KW-1133">Transmembrane helix</keyword>
<dbReference type="GO" id="GO:0000155">
    <property type="term" value="F:phosphorelay sensor kinase activity"/>
    <property type="evidence" value="ECO:0007669"/>
    <property type="project" value="InterPro"/>
</dbReference>
<gene>
    <name evidence="10" type="ORF">SAMN03080598_00049</name>
</gene>
<dbReference type="CDD" id="cd00082">
    <property type="entry name" value="HisKA"/>
    <property type="match status" value="1"/>
</dbReference>
<evidence type="ECO:0000256" key="5">
    <source>
        <dbReference type="ARBA" id="ARBA00022692"/>
    </source>
</evidence>
<dbReference type="PANTHER" id="PTHR45436">
    <property type="entry name" value="SENSOR HISTIDINE KINASE YKOH"/>
    <property type="match status" value="1"/>
</dbReference>
<dbReference type="EMBL" id="FNVR01000001">
    <property type="protein sequence ID" value="SEF40503.1"/>
    <property type="molecule type" value="Genomic_DNA"/>
</dbReference>
<organism evidence="10 11">
    <name type="scientific">Algoriphagus boritolerans DSM 17298 = JCM 18970</name>
    <dbReference type="NCBI Taxonomy" id="1120964"/>
    <lineage>
        <taxon>Bacteria</taxon>
        <taxon>Pseudomonadati</taxon>
        <taxon>Bacteroidota</taxon>
        <taxon>Cytophagia</taxon>
        <taxon>Cytophagales</taxon>
        <taxon>Cyclobacteriaceae</taxon>
        <taxon>Algoriphagus</taxon>
    </lineage>
</organism>
<dbReference type="Gene3D" id="1.10.287.130">
    <property type="match status" value="1"/>
</dbReference>
<dbReference type="GO" id="GO:0005886">
    <property type="term" value="C:plasma membrane"/>
    <property type="evidence" value="ECO:0007669"/>
    <property type="project" value="TreeGrafter"/>
</dbReference>
<dbReference type="InterPro" id="IPR005467">
    <property type="entry name" value="His_kinase_dom"/>
</dbReference>
<dbReference type="AlphaFoldDB" id="A0A1H5RQ66"/>
<dbReference type="PROSITE" id="PS50109">
    <property type="entry name" value="HIS_KIN"/>
    <property type="match status" value="1"/>
</dbReference>
<keyword evidence="11" id="KW-1185">Reference proteome</keyword>
<dbReference type="Pfam" id="PF00512">
    <property type="entry name" value="HisKA"/>
    <property type="match status" value="1"/>
</dbReference>
<reference evidence="11" key="1">
    <citation type="submission" date="2016-10" db="EMBL/GenBank/DDBJ databases">
        <authorList>
            <person name="Varghese N."/>
            <person name="Submissions S."/>
        </authorList>
    </citation>
    <scope>NUCLEOTIDE SEQUENCE [LARGE SCALE GENOMIC DNA]</scope>
    <source>
        <strain evidence="11">DSM 17298</strain>
    </source>
</reference>
<evidence type="ECO:0000256" key="4">
    <source>
        <dbReference type="ARBA" id="ARBA00022679"/>
    </source>
</evidence>
<evidence type="ECO:0000256" key="8">
    <source>
        <dbReference type="SAM" id="Phobius"/>
    </source>
</evidence>
<dbReference type="CDD" id="cd00075">
    <property type="entry name" value="HATPase"/>
    <property type="match status" value="1"/>
</dbReference>
<evidence type="ECO:0000256" key="6">
    <source>
        <dbReference type="ARBA" id="ARBA00022777"/>
    </source>
</evidence>
<keyword evidence="3" id="KW-0597">Phosphoprotein</keyword>
<dbReference type="InterPro" id="IPR036097">
    <property type="entry name" value="HisK_dim/P_sf"/>
</dbReference>
<evidence type="ECO:0000256" key="2">
    <source>
        <dbReference type="ARBA" id="ARBA00012438"/>
    </source>
</evidence>
<protein>
    <recommendedName>
        <fullName evidence="2">histidine kinase</fullName>
        <ecNumber evidence="2">2.7.13.3</ecNumber>
    </recommendedName>
</protein>
<name>A0A1H5RQ66_9BACT</name>
<keyword evidence="6 10" id="KW-0418">Kinase</keyword>
<proteinExistence type="predicted"/>
<evidence type="ECO:0000313" key="10">
    <source>
        <dbReference type="EMBL" id="SEF40503.1"/>
    </source>
</evidence>
<keyword evidence="4" id="KW-0808">Transferase</keyword>
<dbReference type="SUPFAM" id="SSF55874">
    <property type="entry name" value="ATPase domain of HSP90 chaperone/DNA topoisomerase II/histidine kinase"/>
    <property type="match status" value="1"/>
</dbReference>
<evidence type="ECO:0000259" key="9">
    <source>
        <dbReference type="PROSITE" id="PS50109"/>
    </source>
</evidence>
<feature type="transmembrane region" description="Helical" evidence="8">
    <location>
        <begin position="131"/>
        <end position="153"/>
    </location>
</feature>
<sequence length="417" mass="48226">MKLINIITLWYLGITMAALLVGGFFIYNKLESEIDFELGMELTRQIDAYAARIENGVSAERLQYDKLEIKEIPYNLPIEELHLRDTVAYHDPMNRNEVQLKASKSYKINGKHYRISYYNLVVEADDITETVVITMVAVFAIQLVFIGFFFRIISKKILRPFHESLNAVQAFSFQKNEPLEFPKNGITEFEKLNDFLERMTKKLLKDYRQIKEFSENLSHEIQTPSAVIRGKLEHLINENITEKQAELISSAYKNNERITHIVRSLGMLAKLENEEFEAPETINLSPALEKILLDLEELIAIRSLKITTQFDPMVWLEIHPFVAEVLLSNLIGNAIRHNIDQGSIHIELNSKFLKIENTGVPPTSDPEGFLERFKKGSDHPDSVGLGLAIVNQICKNYGFRLFYYFENNLHVIRILFR</sequence>
<dbReference type="SMART" id="SM00388">
    <property type="entry name" value="HisKA"/>
    <property type="match status" value="1"/>
</dbReference>
<dbReference type="PANTHER" id="PTHR45436:SF5">
    <property type="entry name" value="SENSOR HISTIDINE KINASE TRCS"/>
    <property type="match status" value="1"/>
</dbReference>
<dbReference type="RefSeq" id="WP_103922795.1">
    <property type="nucleotide sequence ID" value="NZ_FNVR01000001.1"/>
</dbReference>
<dbReference type="InterPro" id="IPR003594">
    <property type="entry name" value="HATPase_dom"/>
</dbReference>
<evidence type="ECO:0000256" key="3">
    <source>
        <dbReference type="ARBA" id="ARBA00022553"/>
    </source>
</evidence>
<dbReference type="SUPFAM" id="SSF47384">
    <property type="entry name" value="Homodimeric domain of signal transducing histidine kinase"/>
    <property type="match status" value="1"/>
</dbReference>
<dbReference type="Pfam" id="PF02518">
    <property type="entry name" value="HATPase_c"/>
    <property type="match status" value="1"/>
</dbReference>
<comment type="catalytic activity">
    <reaction evidence="1">
        <text>ATP + protein L-histidine = ADP + protein N-phospho-L-histidine.</text>
        <dbReference type="EC" id="2.7.13.3"/>
    </reaction>
</comment>
<dbReference type="InterPro" id="IPR003661">
    <property type="entry name" value="HisK_dim/P_dom"/>
</dbReference>
<keyword evidence="5 8" id="KW-0812">Transmembrane</keyword>
<evidence type="ECO:0000256" key="1">
    <source>
        <dbReference type="ARBA" id="ARBA00000085"/>
    </source>
</evidence>
<dbReference type="Proteomes" id="UP000236736">
    <property type="component" value="Unassembled WGS sequence"/>
</dbReference>
<feature type="transmembrane region" description="Helical" evidence="8">
    <location>
        <begin position="7"/>
        <end position="27"/>
    </location>
</feature>
<keyword evidence="8" id="KW-0472">Membrane</keyword>
<dbReference type="Gene3D" id="3.30.565.10">
    <property type="entry name" value="Histidine kinase-like ATPase, C-terminal domain"/>
    <property type="match status" value="1"/>
</dbReference>
<dbReference type="InterPro" id="IPR036890">
    <property type="entry name" value="HATPase_C_sf"/>
</dbReference>
<evidence type="ECO:0000256" key="7">
    <source>
        <dbReference type="ARBA" id="ARBA00022989"/>
    </source>
</evidence>
<accession>A0A1H5RQ66</accession>
<dbReference type="InterPro" id="IPR050428">
    <property type="entry name" value="TCS_sensor_his_kinase"/>
</dbReference>
<dbReference type="OrthoDB" id="1522504at2"/>
<dbReference type="EC" id="2.7.13.3" evidence="2"/>
<evidence type="ECO:0000313" key="11">
    <source>
        <dbReference type="Proteomes" id="UP000236736"/>
    </source>
</evidence>
<feature type="domain" description="Histidine kinase" evidence="9">
    <location>
        <begin position="216"/>
        <end position="401"/>
    </location>
</feature>